<feature type="domain" description="5'-Nucleotidase C-terminal" evidence="4">
    <location>
        <begin position="327"/>
        <end position="481"/>
    </location>
</feature>
<name>A0A0F3RS51_9LACO</name>
<dbReference type="SUPFAM" id="SSF55816">
    <property type="entry name" value="5'-nucleotidase (syn. UDP-sugar hydrolase), C-terminal domain"/>
    <property type="match status" value="1"/>
</dbReference>
<dbReference type="AlphaFoldDB" id="A0A0F3RS51"/>
<dbReference type="GO" id="GO:0016787">
    <property type="term" value="F:hydrolase activity"/>
    <property type="evidence" value="ECO:0007669"/>
    <property type="project" value="UniProtKB-KW"/>
</dbReference>
<evidence type="ECO:0000256" key="2">
    <source>
        <dbReference type="RuleBase" id="RU362119"/>
    </source>
</evidence>
<evidence type="ECO:0000256" key="1">
    <source>
        <dbReference type="ARBA" id="ARBA00022729"/>
    </source>
</evidence>
<dbReference type="STRING" id="216463.VC81_06905"/>
<dbReference type="InterPro" id="IPR006179">
    <property type="entry name" value="5_nucleotidase/apyrase"/>
</dbReference>
<comment type="similarity">
    <text evidence="2">Belongs to the 5'-nucleotidase family.</text>
</comment>
<dbReference type="GO" id="GO:0000166">
    <property type="term" value="F:nucleotide binding"/>
    <property type="evidence" value="ECO:0007669"/>
    <property type="project" value="UniProtKB-KW"/>
</dbReference>
<keyword evidence="2" id="KW-0378">Hydrolase</keyword>
<dbReference type="RefSeq" id="WP_045807345.1">
    <property type="nucleotide sequence ID" value="NZ_JZCR01000015.1"/>
</dbReference>
<dbReference type="InterPro" id="IPR004843">
    <property type="entry name" value="Calcineurin-like_PHP"/>
</dbReference>
<dbReference type="OrthoDB" id="9801679at2"/>
<dbReference type="PATRIC" id="fig|216463.3.peg.486"/>
<reference evidence="5 6" key="1">
    <citation type="submission" date="2015-03" db="EMBL/GenBank/DDBJ databases">
        <authorList>
            <person name="Zheng J."/>
            <person name="Ganezle M."/>
        </authorList>
    </citation>
    <scope>NUCLEOTIDE SEQUENCE [LARGE SCALE GENOMIC DNA]</scope>
    <source>
        <strain evidence="5 6">LP38</strain>
    </source>
</reference>
<dbReference type="InterPro" id="IPR029052">
    <property type="entry name" value="Metallo-depent_PP-like"/>
</dbReference>
<proteinExistence type="inferred from homology"/>
<dbReference type="InterPro" id="IPR008334">
    <property type="entry name" value="5'-Nucleotdase_C"/>
</dbReference>
<gene>
    <name evidence="5" type="ORF">VC81_06905</name>
</gene>
<sequence length="522" mass="57137">MRRLKLLSTSDVHGYLFPTNYSARDDTQPYGWLRAAALIQEQQALAGPDDIVLTIDNGDWIEGSSLASYLATAAPQQAALFSKLAQRLHVDAGILGNHEFNYGLNYLRACEEDRNYPLLGANIDGGHAQGIIDAPYQIFEKRGVKIAVLGLTTAYIPVWEPATHLTGLTFQSALATAQHWVPKLRQRADVVVVAYHGGFEADPVTGHPTERLTGENEGYQLLTQVPGIDALITGHQHRQIAGVYHGIPTTQPGDKAVAVGEIDLTLDDDLAIVDRQARLLKTATVAPAPALAHQLAPLQATVEDWLDQPLGHLTGASLEVTDHLAARLHGHAYLNFVNQVEAAAGQVDIAATALFNDDVQGFAPNVTRRQLLNSYPYPNTLVVERITGADLKAALERCASFFTCDDQGHIGVSPAFTTPKVELYNYDVYRGIDYTFDLRQPVGQRVTRLTYHDAPVTADQSLDVVMNQYRGNGGGDYPMFNVRKVIREINTSVVDLIQTYLEHHPTTTGVTPHNLHVISQEP</sequence>
<dbReference type="InterPro" id="IPR036907">
    <property type="entry name" value="5'-Nucleotdase_C_sf"/>
</dbReference>
<evidence type="ECO:0000313" key="6">
    <source>
        <dbReference type="Proteomes" id="UP000033491"/>
    </source>
</evidence>
<organism evidence="5 6">
    <name type="scientific">Levilactobacillus spicheri</name>
    <dbReference type="NCBI Taxonomy" id="216463"/>
    <lineage>
        <taxon>Bacteria</taxon>
        <taxon>Bacillati</taxon>
        <taxon>Bacillota</taxon>
        <taxon>Bacilli</taxon>
        <taxon>Lactobacillales</taxon>
        <taxon>Lactobacillaceae</taxon>
        <taxon>Levilactobacillus</taxon>
    </lineage>
</organism>
<comment type="caution">
    <text evidence="5">The sequence shown here is derived from an EMBL/GenBank/DDBJ whole genome shotgun (WGS) entry which is preliminary data.</text>
</comment>
<accession>A0A0F3RS51</accession>
<protein>
    <submittedName>
        <fullName evidence="5">2', 3'-cyclic nucleotide 2'-phosphodiesterase</fullName>
    </submittedName>
</protein>
<dbReference type="SUPFAM" id="SSF56300">
    <property type="entry name" value="Metallo-dependent phosphatases"/>
    <property type="match status" value="1"/>
</dbReference>
<dbReference type="Pfam" id="PF02872">
    <property type="entry name" value="5_nucleotid_C"/>
    <property type="match status" value="1"/>
</dbReference>
<keyword evidence="1" id="KW-0732">Signal</keyword>
<dbReference type="PANTHER" id="PTHR11575">
    <property type="entry name" value="5'-NUCLEOTIDASE-RELATED"/>
    <property type="match status" value="1"/>
</dbReference>
<feature type="domain" description="Calcineurin-like phosphoesterase" evidence="3">
    <location>
        <begin position="5"/>
        <end position="238"/>
    </location>
</feature>
<keyword evidence="2" id="KW-0547">Nucleotide-binding</keyword>
<dbReference type="Gene3D" id="3.90.780.10">
    <property type="entry name" value="5'-Nucleotidase, C-terminal domain"/>
    <property type="match status" value="1"/>
</dbReference>
<evidence type="ECO:0000259" key="4">
    <source>
        <dbReference type="Pfam" id="PF02872"/>
    </source>
</evidence>
<evidence type="ECO:0000313" key="5">
    <source>
        <dbReference type="EMBL" id="KJW12806.1"/>
    </source>
</evidence>
<dbReference type="Gene3D" id="3.60.21.10">
    <property type="match status" value="1"/>
</dbReference>
<dbReference type="PANTHER" id="PTHR11575:SF6">
    <property type="entry name" value="2',3'-CYCLIC-NUCLEOTIDE 2'-PHOSPHODIESTERASE_3'-NUCLEOTIDASE"/>
    <property type="match status" value="1"/>
</dbReference>
<evidence type="ECO:0000259" key="3">
    <source>
        <dbReference type="Pfam" id="PF00149"/>
    </source>
</evidence>
<dbReference type="GO" id="GO:0030288">
    <property type="term" value="C:outer membrane-bounded periplasmic space"/>
    <property type="evidence" value="ECO:0007669"/>
    <property type="project" value="TreeGrafter"/>
</dbReference>
<dbReference type="Proteomes" id="UP000033491">
    <property type="component" value="Unassembled WGS sequence"/>
</dbReference>
<dbReference type="Pfam" id="PF00149">
    <property type="entry name" value="Metallophos"/>
    <property type="match status" value="1"/>
</dbReference>
<dbReference type="PRINTS" id="PR01607">
    <property type="entry name" value="APYRASEFAMLY"/>
</dbReference>
<dbReference type="GO" id="GO:0009166">
    <property type="term" value="P:nucleotide catabolic process"/>
    <property type="evidence" value="ECO:0007669"/>
    <property type="project" value="InterPro"/>
</dbReference>
<dbReference type="EMBL" id="JZCR01000015">
    <property type="protein sequence ID" value="KJW12806.1"/>
    <property type="molecule type" value="Genomic_DNA"/>
</dbReference>